<dbReference type="PANTHER" id="PTHR33991:SF1">
    <property type="entry name" value="DNA REPAIR PROTEIN RECO"/>
    <property type="match status" value="1"/>
</dbReference>
<evidence type="ECO:0000256" key="7">
    <source>
        <dbReference type="ARBA" id="ARBA00033409"/>
    </source>
</evidence>
<dbReference type="SUPFAM" id="SSF57863">
    <property type="entry name" value="ArfGap/RecO-like zinc finger"/>
    <property type="match status" value="1"/>
</dbReference>
<proteinExistence type="inferred from homology"/>
<dbReference type="GO" id="GO:0006302">
    <property type="term" value="P:double-strand break repair"/>
    <property type="evidence" value="ECO:0007669"/>
    <property type="project" value="TreeGrafter"/>
</dbReference>
<dbReference type="InterPro" id="IPR042242">
    <property type="entry name" value="RecO_C"/>
</dbReference>
<evidence type="ECO:0000256" key="2">
    <source>
        <dbReference type="ARBA" id="ARBA00007452"/>
    </source>
</evidence>
<dbReference type="GO" id="GO:0006310">
    <property type="term" value="P:DNA recombination"/>
    <property type="evidence" value="ECO:0007669"/>
    <property type="project" value="UniProtKB-UniRule"/>
</dbReference>
<dbReference type="AlphaFoldDB" id="A0A1H1M4I9"/>
<dbReference type="InterPro" id="IPR037278">
    <property type="entry name" value="ARFGAP/RecO"/>
</dbReference>
<accession>A0A1H1M4I9</accession>
<dbReference type="GO" id="GO:0043590">
    <property type="term" value="C:bacterial nucleoid"/>
    <property type="evidence" value="ECO:0007669"/>
    <property type="project" value="TreeGrafter"/>
</dbReference>
<dbReference type="HAMAP" id="MF_00201">
    <property type="entry name" value="RecO"/>
    <property type="match status" value="1"/>
</dbReference>
<gene>
    <name evidence="8" type="primary">recO</name>
    <name evidence="10" type="ORF">SAMN04488539_0425</name>
</gene>
<evidence type="ECO:0000259" key="9">
    <source>
        <dbReference type="Pfam" id="PF11967"/>
    </source>
</evidence>
<keyword evidence="11" id="KW-1185">Reference proteome</keyword>
<comment type="similarity">
    <text evidence="2 8">Belongs to the RecO family.</text>
</comment>
<dbReference type="Proteomes" id="UP000182237">
    <property type="component" value="Chromosome I"/>
</dbReference>
<dbReference type="NCBIfam" id="TIGR00613">
    <property type="entry name" value="reco"/>
    <property type="match status" value="1"/>
</dbReference>
<dbReference type="InterPro" id="IPR012340">
    <property type="entry name" value="NA-bd_OB-fold"/>
</dbReference>
<reference evidence="10 11" key="1">
    <citation type="submission" date="2016-10" db="EMBL/GenBank/DDBJ databases">
        <authorList>
            <person name="de Groot N.N."/>
        </authorList>
    </citation>
    <scope>NUCLEOTIDE SEQUENCE [LARGE SCALE GENOMIC DNA]</scope>
    <source>
        <strain evidence="10 11">DSM 45434</strain>
    </source>
</reference>
<protein>
    <recommendedName>
        <fullName evidence="3 8">DNA repair protein RecO</fullName>
    </recommendedName>
    <alternativeName>
        <fullName evidence="7 8">Recombination protein O</fullName>
    </alternativeName>
</protein>
<name>A0A1H1M4I9_9CORY</name>
<evidence type="ECO:0000313" key="10">
    <source>
        <dbReference type="EMBL" id="SDR81315.1"/>
    </source>
</evidence>
<organism evidence="10 11">
    <name type="scientific">Corynebacterium timonense</name>
    <dbReference type="NCBI Taxonomy" id="441500"/>
    <lineage>
        <taxon>Bacteria</taxon>
        <taxon>Bacillati</taxon>
        <taxon>Actinomycetota</taxon>
        <taxon>Actinomycetes</taxon>
        <taxon>Mycobacteriales</taxon>
        <taxon>Corynebacteriaceae</taxon>
        <taxon>Corynebacterium</taxon>
    </lineage>
</organism>
<evidence type="ECO:0000256" key="4">
    <source>
        <dbReference type="ARBA" id="ARBA00022763"/>
    </source>
</evidence>
<dbReference type="Gene3D" id="1.20.1440.120">
    <property type="entry name" value="Recombination protein O, C-terminal domain"/>
    <property type="match status" value="1"/>
</dbReference>
<sequence length="239" mass="26096">MARTPSFRDRAFVVRTYDFGEADRVVVLLTRDHGLVRSVAKGVRKTRSRFGSRIQPFVNIDVQLYPGRNLATITQADTVTYYGAGIIDDFERYTAACAVLETAEKLSYADLPDASLFDATAAALHTLQDAEYPTLALDAFILRATENAGWGLSLYNCANCGAPGPHSAFSPQLGGAVCTACRPPGAMNVDPEVLHTMWLIQHGHPASAEHAEKVHRATSAHLQWHLETGVRSLKIMEQA</sequence>
<dbReference type="OrthoDB" id="9812244at2"/>
<evidence type="ECO:0000256" key="1">
    <source>
        <dbReference type="ARBA" id="ARBA00003065"/>
    </source>
</evidence>
<feature type="domain" description="DNA replication/recombination mediator RecO N-terminal" evidence="9">
    <location>
        <begin position="7"/>
        <end position="82"/>
    </location>
</feature>
<comment type="function">
    <text evidence="1 8">Involved in DNA repair and RecF pathway recombination.</text>
</comment>
<dbReference type="PANTHER" id="PTHR33991">
    <property type="entry name" value="DNA REPAIR PROTEIN RECO"/>
    <property type="match status" value="1"/>
</dbReference>
<dbReference type="Pfam" id="PF11967">
    <property type="entry name" value="RecO_N"/>
    <property type="match status" value="1"/>
</dbReference>
<dbReference type="Gene3D" id="2.40.50.140">
    <property type="entry name" value="Nucleic acid-binding proteins"/>
    <property type="match status" value="1"/>
</dbReference>
<dbReference type="Pfam" id="PF02565">
    <property type="entry name" value="RecO_C"/>
    <property type="match status" value="1"/>
</dbReference>
<dbReference type="STRING" id="1203190.GCA_000312345_00348"/>
<evidence type="ECO:0000256" key="3">
    <source>
        <dbReference type="ARBA" id="ARBA00021310"/>
    </source>
</evidence>
<evidence type="ECO:0000256" key="5">
    <source>
        <dbReference type="ARBA" id="ARBA00023172"/>
    </source>
</evidence>
<dbReference type="SUPFAM" id="SSF50249">
    <property type="entry name" value="Nucleic acid-binding proteins"/>
    <property type="match status" value="1"/>
</dbReference>
<keyword evidence="4 8" id="KW-0227">DNA damage</keyword>
<evidence type="ECO:0000256" key="8">
    <source>
        <dbReference type="HAMAP-Rule" id="MF_00201"/>
    </source>
</evidence>
<evidence type="ECO:0000256" key="6">
    <source>
        <dbReference type="ARBA" id="ARBA00023204"/>
    </source>
</evidence>
<dbReference type="InterPro" id="IPR003717">
    <property type="entry name" value="RecO"/>
</dbReference>
<keyword evidence="5 8" id="KW-0233">DNA recombination</keyword>
<evidence type="ECO:0000313" key="11">
    <source>
        <dbReference type="Proteomes" id="UP000182237"/>
    </source>
</evidence>
<dbReference type="InterPro" id="IPR022572">
    <property type="entry name" value="DNA_rep/recomb_RecO_N"/>
</dbReference>
<dbReference type="eggNOG" id="COG1381">
    <property type="taxonomic scope" value="Bacteria"/>
</dbReference>
<dbReference type="RefSeq" id="WP_019193216.1">
    <property type="nucleotide sequence ID" value="NZ_LT629765.1"/>
</dbReference>
<keyword evidence="6 8" id="KW-0234">DNA repair</keyword>
<dbReference type="EMBL" id="LT629765">
    <property type="protein sequence ID" value="SDR81315.1"/>
    <property type="molecule type" value="Genomic_DNA"/>
</dbReference>